<gene>
    <name evidence="1" type="ORF">XSR1_550008</name>
</gene>
<dbReference type="RefSeq" id="WP_156935905.1">
    <property type="nucleotide sequence ID" value="NZ_CAWLWS010000116.1"/>
</dbReference>
<accession>W1J270</accession>
<dbReference type="AlphaFoldDB" id="W1J270"/>
<comment type="caution">
    <text evidence="1">The sequence shown here is derived from an EMBL/GenBank/DDBJ whole genome shotgun (WGS) entry which is preliminary data.</text>
</comment>
<evidence type="ECO:0000313" key="2">
    <source>
        <dbReference type="Proteomes" id="UP000019202"/>
    </source>
</evidence>
<keyword evidence="2" id="KW-1185">Reference proteome</keyword>
<sequence length="57" mass="6642">MLEHQIPPHLKPIRPKTVSAEERKAKILLGIIKLKRYHELSHEALEQVMKMACELSK</sequence>
<protein>
    <submittedName>
        <fullName evidence="1">Uncharacterized protein</fullName>
    </submittedName>
</protein>
<dbReference type="EMBL" id="CBXF010000116">
    <property type="protein sequence ID" value="CDL84857.1"/>
    <property type="molecule type" value="Genomic_DNA"/>
</dbReference>
<proteinExistence type="predicted"/>
<name>W1J270_9GAMM</name>
<reference evidence="1" key="1">
    <citation type="submission" date="2013-11" db="EMBL/GenBank/DDBJ databases">
        <title>Draft genome sequence and annotation of the entomopathogenic bacteria, Xenorhabdus cabanillasi strain JM26 and Xenorhabdus szentirmai strain DSM 16338.</title>
        <authorList>
            <person name="Gualtieri M."/>
            <person name="Ogier J.C."/>
            <person name="Pages S."/>
            <person name="Givaudan A."/>
            <person name="Gaudriault S."/>
        </authorList>
    </citation>
    <scope>NUCLEOTIDE SEQUENCE [LARGE SCALE GENOMIC DNA]</scope>
    <source>
        <strain evidence="1">DSM 16338</strain>
    </source>
</reference>
<dbReference type="GeneID" id="97127000"/>
<dbReference type="Proteomes" id="UP000019202">
    <property type="component" value="Unassembled WGS sequence"/>
</dbReference>
<organism evidence="1 2">
    <name type="scientific">Xenorhabdus szentirmaii DSM 16338</name>
    <dbReference type="NCBI Taxonomy" id="1427518"/>
    <lineage>
        <taxon>Bacteria</taxon>
        <taxon>Pseudomonadati</taxon>
        <taxon>Pseudomonadota</taxon>
        <taxon>Gammaproteobacteria</taxon>
        <taxon>Enterobacterales</taxon>
        <taxon>Morganellaceae</taxon>
        <taxon>Xenorhabdus</taxon>
    </lineage>
</organism>
<evidence type="ECO:0000313" key="1">
    <source>
        <dbReference type="EMBL" id="CDL84857.1"/>
    </source>
</evidence>
<dbReference type="STRING" id="1427518.XSR1_550008"/>